<proteinExistence type="predicted"/>
<organism evidence="2 3">
    <name type="scientific">Thelephora terrestris</name>
    <dbReference type="NCBI Taxonomy" id="56493"/>
    <lineage>
        <taxon>Eukaryota</taxon>
        <taxon>Fungi</taxon>
        <taxon>Dikarya</taxon>
        <taxon>Basidiomycota</taxon>
        <taxon>Agaricomycotina</taxon>
        <taxon>Agaricomycetes</taxon>
        <taxon>Thelephorales</taxon>
        <taxon>Thelephoraceae</taxon>
        <taxon>Thelephora</taxon>
    </lineage>
</organism>
<evidence type="ECO:0000313" key="3">
    <source>
        <dbReference type="Proteomes" id="UP000736335"/>
    </source>
</evidence>
<keyword evidence="3" id="KW-1185">Reference proteome</keyword>
<dbReference type="AlphaFoldDB" id="A0A9P6HQS7"/>
<evidence type="ECO:0000256" key="1">
    <source>
        <dbReference type="SAM" id="MobiDB-lite"/>
    </source>
</evidence>
<protein>
    <submittedName>
        <fullName evidence="2">Uncharacterized protein</fullName>
    </submittedName>
</protein>
<name>A0A9P6HQS7_9AGAM</name>
<evidence type="ECO:0000313" key="2">
    <source>
        <dbReference type="EMBL" id="KAF9792934.1"/>
    </source>
</evidence>
<reference evidence="2" key="2">
    <citation type="submission" date="2020-11" db="EMBL/GenBank/DDBJ databases">
        <authorList>
            <consortium name="DOE Joint Genome Institute"/>
            <person name="Kuo A."/>
            <person name="Miyauchi S."/>
            <person name="Kiss E."/>
            <person name="Drula E."/>
            <person name="Kohler A."/>
            <person name="Sanchez-Garcia M."/>
            <person name="Andreopoulos B."/>
            <person name="Barry K.W."/>
            <person name="Bonito G."/>
            <person name="Buee M."/>
            <person name="Carver A."/>
            <person name="Chen C."/>
            <person name="Cichocki N."/>
            <person name="Clum A."/>
            <person name="Culley D."/>
            <person name="Crous P.W."/>
            <person name="Fauchery L."/>
            <person name="Girlanda M."/>
            <person name="Hayes R."/>
            <person name="Keri Z."/>
            <person name="Labutti K."/>
            <person name="Lipzen A."/>
            <person name="Lombard V."/>
            <person name="Magnuson J."/>
            <person name="Maillard F."/>
            <person name="Morin E."/>
            <person name="Murat C."/>
            <person name="Nolan M."/>
            <person name="Ohm R."/>
            <person name="Pangilinan J."/>
            <person name="Pereira M."/>
            <person name="Perotto S."/>
            <person name="Peter M."/>
            <person name="Riley R."/>
            <person name="Sitrit Y."/>
            <person name="Stielow B."/>
            <person name="Szollosi G."/>
            <person name="Zifcakova L."/>
            <person name="Stursova M."/>
            <person name="Spatafora J.W."/>
            <person name="Tedersoo L."/>
            <person name="Vaario L.-M."/>
            <person name="Yamada A."/>
            <person name="Yan M."/>
            <person name="Wang P."/>
            <person name="Xu J."/>
            <person name="Bruns T."/>
            <person name="Baldrian P."/>
            <person name="Vilgalys R."/>
            <person name="Henrissat B."/>
            <person name="Grigoriev I.V."/>
            <person name="Hibbett D."/>
            <person name="Nagy L.G."/>
            <person name="Martin F.M."/>
        </authorList>
    </citation>
    <scope>NUCLEOTIDE SEQUENCE</scope>
    <source>
        <strain evidence="2">UH-Tt-Lm1</strain>
    </source>
</reference>
<dbReference type="EMBL" id="WIUZ02000001">
    <property type="protein sequence ID" value="KAF9792934.1"/>
    <property type="molecule type" value="Genomic_DNA"/>
</dbReference>
<gene>
    <name evidence="2" type="ORF">BJ322DRAFT_87519</name>
</gene>
<comment type="caution">
    <text evidence="2">The sequence shown here is derived from an EMBL/GenBank/DDBJ whole genome shotgun (WGS) entry which is preliminary data.</text>
</comment>
<accession>A0A9P6HQS7</accession>
<reference evidence="2" key="1">
    <citation type="journal article" date="2020" name="Nat. Commun.">
        <title>Large-scale genome sequencing of mycorrhizal fungi provides insights into the early evolution of symbiotic traits.</title>
        <authorList>
            <person name="Miyauchi S."/>
            <person name="Kiss E."/>
            <person name="Kuo A."/>
            <person name="Drula E."/>
            <person name="Kohler A."/>
            <person name="Sanchez-Garcia M."/>
            <person name="Morin E."/>
            <person name="Andreopoulos B."/>
            <person name="Barry K.W."/>
            <person name="Bonito G."/>
            <person name="Buee M."/>
            <person name="Carver A."/>
            <person name="Chen C."/>
            <person name="Cichocki N."/>
            <person name="Clum A."/>
            <person name="Culley D."/>
            <person name="Crous P.W."/>
            <person name="Fauchery L."/>
            <person name="Girlanda M."/>
            <person name="Hayes R.D."/>
            <person name="Keri Z."/>
            <person name="LaButti K."/>
            <person name="Lipzen A."/>
            <person name="Lombard V."/>
            <person name="Magnuson J."/>
            <person name="Maillard F."/>
            <person name="Murat C."/>
            <person name="Nolan M."/>
            <person name="Ohm R.A."/>
            <person name="Pangilinan J."/>
            <person name="Pereira M.F."/>
            <person name="Perotto S."/>
            <person name="Peter M."/>
            <person name="Pfister S."/>
            <person name="Riley R."/>
            <person name="Sitrit Y."/>
            <person name="Stielow J.B."/>
            <person name="Szollosi G."/>
            <person name="Zifcakova L."/>
            <person name="Stursova M."/>
            <person name="Spatafora J.W."/>
            <person name="Tedersoo L."/>
            <person name="Vaario L.M."/>
            <person name="Yamada A."/>
            <person name="Yan M."/>
            <person name="Wang P."/>
            <person name="Xu J."/>
            <person name="Bruns T."/>
            <person name="Baldrian P."/>
            <person name="Vilgalys R."/>
            <person name="Dunand C."/>
            <person name="Henrissat B."/>
            <person name="Grigoriev I.V."/>
            <person name="Hibbett D."/>
            <person name="Nagy L.G."/>
            <person name="Martin F.M."/>
        </authorList>
    </citation>
    <scope>NUCLEOTIDE SEQUENCE</scope>
    <source>
        <strain evidence="2">UH-Tt-Lm1</strain>
    </source>
</reference>
<sequence>MSLPPHSSPTDTQPDSLGPLLSHSTICLRSPQPFQILSLTAQTLKLDADFLVREAFYGDNRPPYELDLDLFSLPFLGSEVAEHNSHLYGSHSPSAADYPPSYRSAASEYDDVSTPPLSDSPATIPQMIWPTCICGCGGGPCLIQRPYRRPKGDPLEDDRWGELITFQVHGQCGMRLRDAYRCKYNGLSGRDDPMFVGSRTSISIRIEWPNCSSWAQQMRTKDWKRKPSPITKSKLATEVSKKVLRFLEDMARNRRGDTSPPFRVDFDRIFLVALEHVSLASWQPHLRFV</sequence>
<feature type="region of interest" description="Disordered" evidence="1">
    <location>
        <begin position="99"/>
        <end position="120"/>
    </location>
</feature>
<dbReference type="Proteomes" id="UP000736335">
    <property type="component" value="Unassembled WGS sequence"/>
</dbReference>
<dbReference type="OrthoDB" id="3269405at2759"/>